<dbReference type="Proteomes" id="UP000001075">
    <property type="component" value="Unassembled WGS sequence"/>
</dbReference>
<dbReference type="GO" id="GO:0003735">
    <property type="term" value="F:structural constituent of ribosome"/>
    <property type="evidence" value="ECO:0007669"/>
    <property type="project" value="InterPro"/>
</dbReference>
<dbReference type="AlphaFoldDB" id="G3H9W5"/>
<dbReference type="InParanoid" id="G3H9W5"/>
<name>G3H9W5_CRIGR</name>
<dbReference type="GO" id="GO:0003729">
    <property type="term" value="F:mRNA binding"/>
    <property type="evidence" value="ECO:0007669"/>
    <property type="project" value="TreeGrafter"/>
</dbReference>
<dbReference type="InterPro" id="IPR005822">
    <property type="entry name" value="Ribosomal_uL13"/>
</dbReference>
<sequence length="146" mass="16399">LPHKTKGGRAALERLEGIPLPYDKKKWVVGPVALKVVRLTPTREFVYLGCLAQEVGWKYQAVTATLEEKGKEKAMIHHRKKQQLLQLWTQAAKNVEKETSKFTEVLKITQLLVLSQIKSSLGYLFLFVPQACPSSTTDGGWGQKVP</sequence>
<dbReference type="SUPFAM" id="SSF52161">
    <property type="entry name" value="Ribosomal protein L13"/>
    <property type="match status" value="1"/>
</dbReference>
<dbReference type="GO" id="GO:0017148">
    <property type="term" value="P:negative regulation of translation"/>
    <property type="evidence" value="ECO:0007669"/>
    <property type="project" value="TreeGrafter"/>
</dbReference>
<comment type="similarity">
    <text evidence="1">Belongs to the universal ribosomal protein uL13 family.</text>
</comment>
<evidence type="ECO:0000256" key="3">
    <source>
        <dbReference type="ARBA" id="ARBA00023274"/>
    </source>
</evidence>
<dbReference type="InterPro" id="IPR036899">
    <property type="entry name" value="Ribosomal_uL13_sf"/>
</dbReference>
<dbReference type="GlyGen" id="G3H9W5">
    <property type="glycosylation" value="1 site"/>
</dbReference>
<dbReference type="PANTHER" id="PTHR11545">
    <property type="entry name" value="RIBOSOMAL PROTEIN L13"/>
    <property type="match status" value="1"/>
</dbReference>
<proteinExistence type="inferred from homology"/>
<evidence type="ECO:0000256" key="2">
    <source>
        <dbReference type="ARBA" id="ARBA00022980"/>
    </source>
</evidence>
<evidence type="ECO:0000313" key="4">
    <source>
        <dbReference type="EMBL" id="EGW01103.1"/>
    </source>
</evidence>
<reference evidence="5" key="1">
    <citation type="journal article" date="2011" name="Nat. Biotechnol.">
        <title>The genomic sequence of the Chinese hamster ovary (CHO)-K1 cell line.</title>
        <authorList>
            <person name="Xu X."/>
            <person name="Nagarajan H."/>
            <person name="Lewis N.E."/>
            <person name="Pan S."/>
            <person name="Cai Z."/>
            <person name="Liu X."/>
            <person name="Chen W."/>
            <person name="Xie M."/>
            <person name="Wang W."/>
            <person name="Hammond S."/>
            <person name="Andersen M.R."/>
            <person name="Neff N."/>
            <person name="Passarelli B."/>
            <person name="Koh W."/>
            <person name="Fan H.C."/>
            <person name="Wang J."/>
            <person name="Gui Y."/>
            <person name="Lee K.H."/>
            <person name="Betenbaugh M.J."/>
            <person name="Quake S.R."/>
            <person name="Famili I."/>
            <person name="Palsson B.O."/>
            <person name="Wang J."/>
        </authorList>
    </citation>
    <scope>NUCLEOTIDE SEQUENCE [LARGE SCALE GENOMIC DNA]</scope>
    <source>
        <strain evidence="5">CHO K1 cell line</strain>
    </source>
</reference>
<dbReference type="STRING" id="10029.G3H9W5"/>
<keyword evidence="2 4" id="KW-0689">Ribosomal protein</keyword>
<dbReference type="Gene3D" id="6.10.250.3250">
    <property type="match status" value="1"/>
</dbReference>
<gene>
    <name evidence="4" type="ORF">I79_007196</name>
</gene>
<accession>G3H9W5</accession>
<organism evidence="4 5">
    <name type="scientific">Cricetulus griseus</name>
    <name type="common">Chinese hamster</name>
    <name type="synonym">Cricetulus barabensis griseus</name>
    <dbReference type="NCBI Taxonomy" id="10029"/>
    <lineage>
        <taxon>Eukaryota</taxon>
        <taxon>Metazoa</taxon>
        <taxon>Chordata</taxon>
        <taxon>Craniata</taxon>
        <taxon>Vertebrata</taxon>
        <taxon>Euteleostomi</taxon>
        <taxon>Mammalia</taxon>
        <taxon>Eutheria</taxon>
        <taxon>Euarchontoglires</taxon>
        <taxon>Glires</taxon>
        <taxon>Rodentia</taxon>
        <taxon>Myomorpha</taxon>
        <taxon>Muroidea</taxon>
        <taxon>Cricetidae</taxon>
        <taxon>Cricetinae</taxon>
        <taxon>Cricetulus</taxon>
    </lineage>
</organism>
<evidence type="ECO:0000313" key="5">
    <source>
        <dbReference type="Proteomes" id="UP000001075"/>
    </source>
</evidence>
<keyword evidence="3" id="KW-0687">Ribonucleoprotein</keyword>
<dbReference type="EMBL" id="JH000238">
    <property type="protein sequence ID" value="EGW01103.1"/>
    <property type="molecule type" value="Genomic_DNA"/>
</dbReference>
<dbReference type="Gene3D" id="3.90.1180.10">
    <property type="entry name" value="Ribosomal protein L13"/>
    <property type="match status" value="1"/>
</dbReference>
<dbReference type="GO" id="GO:0006412">
    <property type="term" value="P:translation"/>
    <property type="evidence" value="ECO:0007669"/>
    <property type="project" value="InterPro"/>
</dbReference>
<feature type="non-terminal residue" evidence="4">
    <location>
        <position position="1"/>
    </location>
</feature>
<evidence type="ECO:0000256" key="1">
    <source>
        <dbReference type="ARBA" id="ARBA00006227"/>
    </source>
</evidence>
<protein>
    <submittedName>
        <fullName evidence="4">60S ribosomal protein L13a</fullName>
    </submittedName>
</protein>
<dbReference type="GO" id="GO:0022625">
    <property type="term" value="C:cytosolic large ribosomal subunit"/>
    <property type="evidence" value="ECO:0007669"/>
    <property type="project" value="TreeGrafter"/>
</dbReference>
<dbReference type="PANTHER" id="PTHR11545:SF3">
    <property type="entry name" value="LARGE RIBOSOMAL SUBUNIT PROTEIN UL13"/>
    <property type="match status" value="1"/>
</dbReference>
<dbReference type="FunFam" id="6.10.250.3250:FF:000001">
    <property type="entry name" value="60S ribosomal protein L13a"/>
    <property type="match status" value="1"/>
</dbReference>